<proteinExistence type="predicted"/>
<name>A0A9N9FH31_9GLOM</name>
<dbReference type="EMBL" id="CAJVPQ010001121">
    <property type="protein sequence ID" value="CAG8533106.1"/>
    <property type="molecule type" value="Genomic_DNA"/>
</dbReference>
<dbReference type="Proteomes" id="UP000789570">
    <property type="component" value="Unassembled WGS sequence"/>
</dbReference>
<gene>
    <name evidence="1" type="ORF">FCALED_LOCUS5272</name>
</gene>
<organism evidence="1 2">
    <name type="scientific">Funneliformis caledonium</name>
    <dbReference type="NCBI Taxonomy" id="1117310"/>
    <lineage>
        <taxon>Eukaryota</taxon>
        <taxon>Fungi</taxon>
        <taxon>Fungi incertae sedis</taxon>
        <taxon>Mucoromycota</taxon>
        <taxon>Glomeromycotina</taxon>
        <taxon>Glomeromycetes</taxon>
        <taxon>Glomerales</taxon>
        <taxon>Glomeraceae</taxon>
        <taxon>Funneliformis</taxon>
    </lineage>
</organism>
<reference evidence="1" key="1">
    <citation type="submission" date="2021-06" db="EMBL/GenBank/DDBJ databases">
        <authorList>
            <person name="Kallberg Y."/>
            <person name="Tangrot J."/>
            <person name="Rosling A."/>
        </authorList>
    </citation>
    <scope>NUCLEOTIDE SEQUENCE</scope>
    <source>
        <strain evidence="1">UK204</strain>
    </source>
</reference>
<keyword evidence="2" id="KW-1185">Reference proteome</keyword>
<dbReference type="OrthoDB" id="2344771at2759"/>
<comment type="caution">
    <text evidence="1">The sequence shown here is derived from an EMBL/GenBank/DDBJ whole genome shotgun (WGS) entry which is preliminary data.</text>
</comment>
<evidence type="ECO:0000313" key="1">
    <source>
        <dbReference type="EMBL" id="CAG8533106.1"/>
    </source>
</evidence>
<evidence type="ECO:0000313" key="2">
    <source>
        <dbReference type="Proteomes" id="UP000789570"/>
    </source>
</evidence>
<dbReference type="AlphaFoldDB" id="A0A9N9FH31"/>
<protein>
    <submittedName>
        <fullName evidence="1">2486_t:CDS:1</fullName>
    </submittedName>
</protein>
<sequence>MSLKELFIETTLFAKANKLINLIENFIQKRIGADDATQISIKLCQQIFETLDNRGFNNMITNSNKTIIHKFIEYNQSTLNLEIGKYHIIKDPKKK</sequence>
<accession>A0A9N9FH31</accession>